<name>A0A9P6UB95_9FUNG</name>
<feature type="compositionally biased region" description="Gly residues" evidence="6">
    <location>
        <begin position="988"/>
        <end position="1003"/>
    </location>
</feature>
<dbReference type="SMART" id="SM00320">
    <property type="entry name" value="WD40"/>
    <property type="match status" value="6"/>
</dbReference>
<dbReference type="PROSITE" id="PS50294">
    <property type="entry name" value="WD_REPEATS_REGION"/>
    <property type="match status" value="1"/>
</dbReference>
<feature type="domain" description="WDHD1/CFT4 second beta-propeller" evidence="7">
    <location>
        <begin position="400"/>
        <end position="688"/>
    </location>
</feature>
<sequence length="1143" mass="124757">MSSDATIKSRWSSSSEITAVTFTPDGKSILCASHEYSIQKFENDNNFSAAARPISTQEPVTCLVVDKSTIYTGAVDGAVRKYTLRDDEFDGVISRWELEVRAIDIARDGNLLAVGFQGPDIKIINQEDPEKCFSLRGHSKAINSLSFDPKGQYLISSSCDGTAKVWDLTSKDTTALHTIEVMKPTTTDSEIRAPVAWHPSGDFFVVGFPENALAYHRVSWRKAFTYRTGAKASEVQSKAAVAVLAWSSNGKFLAAASPDSDVWVWQYKSKDKPAAQHKHKKGRISSMSWAPNSNRLAYGDTTGELSRWDNVVNEEELGSASLTSKAKDDPLDDLFNDGHEGQDDMQVEDMDAEYLSESDPLRDFIEDDDDGAYVNTKPPAALSGRPATATQVTHVLHPRVQPGSTPLQDKRRYLAFNLLGIITSVQHDQSHSTVSVEFHDKVAHRGYHFTDTSNFSMASLGENGALYASESKDERPSTVYFKTHDSWASKSEWQVFLNPSEEAEAVALSAESAIVATSLGYVRIFSQSGIQTGLFCVDSVVAIAGKEDLVMVVHRAGPAYEGSHNLVYSIFNMENNQRIQCGKMPITDQVEMTWLGFSEGCIPACFDSAGVMYILNNYRMVDQGLWVPILDTNLIDPEEDEAADAPQPVYWPIGLSEEAMTCVKCRRGQQYPSLPKPSRLTEVQLKMPTLYQETPTGQQEEGWLRSKILVGLTRHERLAMSLDAMDSQLAKKELEMDKLVIQMIDLACRGDRTQKALDLTAMLCNLRSIDAAVKIAHHHNLHSLMERMNKVKEIKMMAANQDDPLELERQRVLAEPVLAERTGDPMERAVRMPSRREREEQVLQSLNPRRTTTTSASSNGSVGGNAGMDKDPFGRRVIKDKPTTLASSSSSAATGGNGVGGSNPFKKKFGSTGSSGNTGGGGGGAPKFGVVKPAAGEGNAPLPLMRRANSIFDAVDYISADDRRAKQAAAASEEADKGRKRKAQGASSGSGGQATLAGFGGASSKGINGSTSSSSALSTSEGGKRFKGTNGAPLMSPIEGEEDGMADMLMDADDFLEDMQDEDEEVLPPPGQVIPQTQDDDDDLLPRFENHPADVGATDVAEEEEEEEEEQLERTRHRLANTSVTSPVQQSRASLLDTFKFNR</sequence>
<dbReference type="Gene3D" id="2.130.10.10">
    <property type="entry name" value="YVTN repeat-like/Quinoprotein amine dehydrogenase"/>
    <property type="match status" value="2"/>
</dbReference>
<keyword evidence="11" id="KW-1185">Reference proteome</keyword>
<dbReference type="Pfam" id="PF20946">
    <property type="entry name" value="Ctf4_C"/>
    <property type="match status" value="1"/>
</dbReference>
<reference evidence="10" key="1">
    <citation type="journal article" date="2020" name="Fungal Divers.">
        <title>Resolving the Mortierellaceae phylogeny through synthesis of multi-gene phylogenetics and phylogenomics.</title>
        <authorList>
            <person name="Vandepol N."/>
            <person name="Liber J."/>
            <person name="Desiro A."/>
            <person name="Na H."/>
            <person name="Kennedy M."/>
            <person name="Barry K."/>
            <person name="Grigoriev I.V."/>
            <person name="Miller A.N."/>
            <person name="O'Donnell K."/>
            <person name="Stajich J.E."/>
            <person name="Bonito G."/>
        </authorList>
    </citation>
    <scope>NUCLEOTIDE SEQUENCE</scope>
    <source>
        <strain evidence="10">BC1065</strain>
    </source>
</reference>
<evidence type="ECO:0000313" key="11">
    <source>
        <dbReference type="Proteomes" id="UP000807716"/>
    </source>
</evidence>
<dbReference type="Proteomes" id="UP000807716">
    <property type="component" value="Unassembled WGS sequence"/>
</dbReference>
<dbReference type="InterPro" id="IPR001680">
    <property type="entry name" value="WD40_rpt"/>
</dbReference>
<evidence type="ECO:0000256" key="2">
    <source>
        <dbReference type="ARBA" id="ARBA00022574"/>
    </source>
</evidence>
<gene>
    <name evidence="10" type="ORF">DFQ27_005227</name>
</gene>
<feature type="domain" description="WDHD1 first WD40" evidence="9">
    <location>
        <begin position="17"/>
        <end position="306"/>
    </location>
</feature>
<protein>
    <recommendedName>
        <fullName evidence="12">Minichromosome loss protein Mcl1 middle region domain-containing protein</fullName>
    </recommendedName>
</protein>
<feature type="compositionally biased region" description="Low complexity" evidence="6">
    <location>
        <begin position="851"/>
        <end position="860"/>
    </location>
</feature>
<dbReference type="EMBL" id="JAAAJB010000037">
    <property type="protein sequence ID" value="KAG0268932.1"/>
    <property type="molecule type" value="Genomic_DNA"/>
</dbReference>
<feature type="region of interest" description="Disordered" evidence="6">
    <location>
        <begin position="1060"/>
        <end position="1143"/>
    </location>
</feature>
<proteinExistence type="predicted"/>
<feature type="region of interest" description="Disordered" evidence="6">
    <location>
        <begin position="965"/>
        <end position="1043"/>
    </location>
</feature>
<dbReference type="InterPro" id="IPR022100">
    <property type="entry name" value="WDHD1/CFT4_beta-prop_2nd"/>
</dbReference>
<accession>A0A9P6UB95</accession>
<feature type="compositionally biased region" description="Low complexity" evidence="6">
    <location>
        <begin position="883"/>
        <end position="894"/>
    </location>
</feature>
<comment type="caution">
    <text evidence="10">The sequence shown here is derived from an EMBL/GenBank/DDBJ whole genome shotgun (WGS) entry which is preliminary data.</text>
</comment>
<feature type="repeat" description="WD" evidence="5">
    <location>
        <begin position="234"/>
        <end position="275"/>
    </location>
</feature>
<evidence type="ECO:0000256" key="1">
    <source>
        <dbReference type="ARBA" id="ARBA00004123"/>
    </source>
</evidence>
<evidence type="ECO:0000259" key="8">
    <source>
        <dbReference type="Pfam" id="PF20946"/>
    </source>
</evidence>
<organism evidence="10 11">
    <name type="scientific">Actinomortierella ambigua</name>
    <dbReference type="NCBI Taxonomy" id="1343610"/>
    <lineage>
        <taxon>Eukaryota</taxon>
        <taxon>Fungi</taxon>
        <taxon>Fungi incertae sedis</taxon>
        <taxon>Mucoromycota</taxon>
        <taxon>Mortierellomycotina</taxon>
        <taxon>Mortierellomycetes</taxon>
        <taxon>Mortierellales</taxon>
        <taxon>Mortierellaceae</taxon>
        <taxon>Actinomortierella</taxon>
    </lineage>
</organism>
<evidence type="ECO:0000256" key="4">
    <source>
        <dbReference type="ARBA" id="ARBA00023242"/>
    </source>
</evidence>
<dbReference type="GO" id="GO:0006281">
    <property type="term" value="P:DNA repair"/>
    <property type="evidence" value="ECO:0007669"/>
    <property type="project" value="TreeGrafter"/>
</dbReference>
<feature type="compositionally biased region" description="Basic and acidic residues" evidence="6">
    <location>
        <begin position="868"/>
        <end position="882"/>
    </location>
</feature>
<keyword evidence="2 5" id="KW-0853">WD repeat</keyword>
<feature type="compositionally biased region" description="Polar residues" evidence="6">
    <location>
        <begin position="1120"/>
        <end position="1133"/>
    </location>
</feature>
<evidence type="ECO:0000256" key="5">
    <source>
        <dbReference type="PROSITE-ProRule" id="PRU00221"/>
    </source>
</evidence>
<dbReference type="InterPro" id="IPR048591">
    <property type="entry name" value="WDHD1/CFT4_hel"/>
</dbReference>
<feature type="compositionally biased region" description="Basic and acidic residues" evidence="6">
    <location>
        <begin position="821"/>
        <end position="841"/>
    </location>
</feature>
<feature type="domain" description="WDHD1/CFT4 helical bundle" evidence="8">
    <location>
        <begin position="697"/>
        <end position="797"/>
    </location>
</feature>
<evidence type="ECO:0000256" key="6">
    <source>
        <dbReference type="SAM" id="MobiDB-lite"/>
    </source>
</evidence>
<dbReference type="Pfam" id="PF24817">
    <property type="entry name" value="WD40_WDHD1_1st"/>
    <property type="match status" value="1"/>
</dbReference>
<dbReference type="InterPro" id="IPR019775">
    <property type="entry name" value="WD40_repeat_CS"/>
</dbReference>
<dbReference type="GO" id="GO:0003682">
    <property type="term" value="F:chromatin binding"/>
    <property type="evidence" value="ECO:0007669"/>
    <property type="project" value="TreeGrafter"/>
</dbReference>
<comment type="subcellular location">
    <subcellularLocation>
        <location evidence="1">Nucleus</location>
    </subcellularLocation>
</comment>
<dbReference type="InterPro" id="IPR036322">
    <property type="entry name" value="WD40_repeat_dom_sf"/>
</dbReference>
<dbReference type="GO" id="GO:0000278">
    <property type="term" value="P:mitotic cell cycle"/>
    <property type="evidence" value="ECO:0007669"/>
    <property type="project" value="TreeGrafter"/>
</dbReference>
<feature type="region of interest" description="Disordered" evidence="6">
    <location>
        <begin position="818"/>
        <end position="924"/>
    </location>
</feature>
<feature type="compositionally biased region" description="Low complexity" evidence="6">
    <location>
        <begin position="1004"/>
        <end position="1021"/>
    </location>
</feature>
<dbReference type="GO" id="GO:0006261">
    <property type="term" value="P:DNA-templated DNA replication"/>
    <property type="evidence" value="ECO:0007669"/>
    <property type="project" value="TreeGrafter"/>
</dbReference>
<dbReference type="GO" id="GO:0043596">
    <property type="term" value="C:nuclear replication fork"/>
    <property type="evidence" value="ECO:0007669"/>
    <property type="project" value="TreeGrafter"/>
</dbReference>
<dbReference type="AlphaFoldDB" id="A0A9P6UB95"/>
<feature type="repeat" description="WD" evidence="5">
    <location>
        <begin position="135"/>
        <end position="176"/>
    </location>
</feature>
<dbReference type="InterPro" id="IPR015943">
    <property type="entry name" value="WD40/YVTN_repeat-like_dom_sf"/>
</dbReference>
<evidence type="ECO:0008006" key="12">
    <source>
        <dbReference type="Google" id="ProtNLM"/>
    </source>
</evidence>
<dbReference type="OrthoDB" id="427368at2759"/>
<evidence type="ECO:0000259" key="9">
    <source>
        <dbReference type="Pfam" id="PF24817"/>
    </source>
</evidence>
<dbReference type="SUPFAM" id="SSF50978">
    <property type="entry name" value="WD40 repeat-like"/>
    <property type="match status" value="1"/>
</dbReference>
<dbReference type="Pfam" id="PF12341">
    <property type="entry name" value="Mcl1_mid"/>
    <property type="match status" value="1"/>
</dbReference>
<dbReference type="PROSITE" id="PS50082">
    <property type="entry name" value="WD_REPEATS_2"/>
    <property type="match status" value="2"/>
</dbReference>
<keyword evidence="4" id="KW-0539">Nucleus</keyword>
<dbReference type="PROSITE" id="PS00678">
    <property type="entry name" value="WD_REPEATS_1"/>
    <property type="match status" value="1"/>
</dbReference>
<evidence type="ECO:0000256" key="3">
    <source>
        <dbReference type="ARBA" id="ARBA00022737"/>
    </source>
</evidence>
<dbReference type="PANTHER" id="PTHR19932:SF10">
    <property type="entry name" value="WD REPEAT AND HMG-BOX DNA-BINDING PROTEIN 1"/>
    <property type="match status" value="1"/>
</dbReference>
<evidence type="ECO:0000259" key="7">
    <source>
        <dbReference type="Pfam" id="PF12341"/>
    </source>
</evidence>
<evidence type="ECO:0000313" key="10">
    <source>
        <dbReference type="EMBL" id="KAG0268932.1"/>
    </source>
</evidence>
<keyword evidence="3" id="KW-0677">Repeat</keyword>
<dbReference type="PANTHER" id="PTHR19932">
    <property type="entry name" value="WD REPEAT AND HMG-BOX DNA BINDING PROTEIN"/>
    <property type="match status" value="1"/>
</dbReference>
<dbReference type="InterPro" id="IPR057646">
    <property type="entry name" value="WD40_WDHD1_1st"/>
</dbReference>
<feature type="compositionally biased region" description="Acidic residues" evidence="6">
    <location>
        <begin position="1100"/>
        <end position="1111"/>
    </location>
</feature>